<evidence type="ECO:0000256" key="3">
    <source>
        <dbReference type="ARBA" id="ARBA00038858"/>
    </source>
</evidence>
<dbReference type="PANTHER" id="PTHR43174">
    <property type="entry name" value="UDP-N-ACETYLGLUCOSAMINE 2-EPIMERASE"/>
    <property type="match status" value="1"/>
</dbReference>
<reference evidence="5" key="1">
    <citation type="journal article" date="2023" name="PLoS Negl. Trop. Dis.">
        <title>A genome sequence for Biomphalaria pfeifferi, the major vector snail for the human-infecting parasite Schistosoma mansoni.</title>
        <authorList>
            <person name="Bu L."/>
            <person name="Lu L."/>
            <person name="Laidemitt M.R."/>
            <person name="Zhang S.M."/>
            <person name="Mutuku M."/>
            <person name="Mkoji G."/>
            <person name="Steinauer M."/>
            <person name="Loker E.S."/>
        </authorList>
    </citation>
    <scope>NUCLEOTIDE SEQUENCE</scope>
    <source>
        <strain evidence="5">KasaAsao</strain>
    </source>
</reference>
<dbReference type="GO" id="GO:0008761">
    <property type="term" value="F:UDP-N-acetylglucosamine 2-epimerase activity"/>
    <property type="evidence" value="ECO:0007669"/>
    <property type="project" value="UniProtKB-EC"/>
</dbReference>
<dbReference type="SUPFAM" id="SSF53756">
    <property type="entry name" value="UDP-Glycosyltransferase/glycogen phosphorylase"/>
    <property type="match status" value="1"/>
</dbReference>
<dbReference type="Pfam" id="PF02350">
    <property type="entry name" value="Epimerase_2"/>
    <property type="match status" value="1"/>
</dbReference>
<dbReference type="NCBIfam" id="TIGR00236">
    <property type="entry name" value="wecB"/>
    <property type="match status" value="1"/>
</dbReference>
<comment type="similarity">
    <text evidence="2">Belongs to the UDP-N-acetylglucosamine 2-epimerase family.</text>
</comment>
<accession>A0AAD8AMR3</accession>
<evidence type="ECO:0000313" key="5">
    <source>
        <dbReference type="EMBL" id="KAK0039147.1"/>
    </source>
</evidence>
<evidence type="ECO:0000256" key="2">
    <source>
        <dbReference type="ARBA" id="ARBA00038209"/>
    </source>
</evidence>
<protein>
    <recommendedName>
        <fullName evidence="3">UDP-N-acetylglucosamine 2-epimerase (non-hydrolyzing)</fullName>
        <ecNumber evidence="3">5.1.3.14</ecNumber>
    </recommendedName>
</protein>
<sequence length="371" mass="42209">MHRRRLLRRCKASGASVAFAFTDHDASAHRHRIHSLHASLRRQHGRNACGRLVPSFLPTRSPPASVTLKKSNARSRSAFKAIRRLRSRGALAGFNRKIQVGHVEAGLRSGNLHRPVSRRIQPPSDFTNGNLSFCRDREKPPQSACRRRFDAKTFTSRETRSVDALNYILKNFSPSDEIESLIAKTSRLKRILLTTHRRESFGAKMRNNLKVLAEFVEKHQDVCLIFPVHLNPNVRRATRDILANRKRVFLLDPLDYIDFVSLMKESWLIVSDSGGVQEEAPSLGKPLLILRENTERPEAVRSMVAKLVGGNPEILRRMLEENYSLPTWIKSVKQVENPFGDGKAAKRIVRILEKEFPAKIVKKVVSSKIEI</sequence>
<dbReference type="PANTHER" id="PTHR43174:SF2">
    <property type="entry name" value="UDP-N-ACETYLGLUCOSAMINE 2-EPIMERASE"/>
    <property type="match status" value="1"/>
</dbReference>
<keyword evidence="6" id="KW-1185">Reference proteome</keyword>
<evidence type="ECO:0000259" key="4">
    <source>
        <dbReference type="Pfam" id="PF02350"/>
    </source>
</evidence>
<dbReference type="InterPro" id="IPR003331">
    <property type="entry name" value="UDP_GlcNAc_Epimerase_2_dom"/>
</dbReference>
<dbReference type="EC" id="5.1.3.14" evidence="3"/>
<evidence type="ECO:0000256" key="1">
    <source>
        <dbReference type="ARBA" id="ARBA00023235"/>
    </source>
</evidence>
<name>A0AAD8AMR3_BIOPF</name>
<evidence type="ECO:0000313" key="6">
    <source>
        <dbReference type="Proteomes" id="UP001233172"/>
    </source>
</evidence>
<reference evidence="5" key="2">
    <citation type="submission" date="2023-04" db="EMBL/GenBank/DDBJ databases">
        <authorList>
            <person name="Bu L."/>
            <person name="Lu L."/>
            <person name="Laidemitt M.R."/>
            <person name="Zhang S.M."/>
            <person name="Mutuku M."/>
            <person name="Mkoji G."/>
            <person name="Steinauer M."/>
            <person name="Loker E.S."/>
        </authorList>
    </citation>
    <scope>NUCLEOTIDE SEQUENCE</scope>
    <source>
        <strain evidence="5">KasaAsao</strain>
        <tissue evidence="5">Whole Snail</tissue>
    </source>
</reference>
<proteinExistence type="inferred from homology"/>
<keyword evidence="1" id="KW-0413">Isomerase</keyword>
<gene>
    <name evidence="5" type="ORF">Bpfe_031412</name>
</gene>
<dbReference type="Gene3D" id="3.40.50.2000">
    <property type="entry name" value="Glycogen Phosphorylase B"/>
    <property type="match status" value="2"/>
</dbReference>
<dbReference type="InterPro" id="IPR029767">
    <property type="entry name" value="WecB-like"/>
</dbReference>
<comment type="caution">
    <text evidence="5">The sequence shown here is derived from an EMBL/GenBank/DDBJ whole genome shotgun (WGS) entry which is preliminary data.</text>
</comment>
<dbReference type="Proteomes" id="UP001233172">
    <property type="component" value="Unassembled WGS sequence"/>
</dbReference>
<dbReference type="EMBL" id="JASAOG010000481">
    <property type="protein sequence ID" value="KAK0039147.1"/>
    <property type="molecule type" value="Genomic_DNA"/>
</dbReference>
<organism evidence="5 6">
    <name type="scientific">Biomphalaria pfeifferi</name>
    <name type="common">Bloodfluke planorb</name>
    <name type="synonym">Freshwater snail</name>
    <dbReference type="NCBI Taxonomy" id="112525"/>
    <lineage>
        <taxon>Eukaryota</taxon>
        <taxon>Metazoa</taxon>
        <taxon>Spiralia</taxon>
        <taxon>Lophotrochozoa</taxon>
        <taxon>Mollusca</taxon>
        <taxon>Gastropoda</taxon>
        <taxon>Heterobranchia</taxon>
        <taxon>Euthyneura</taxon>
        <taxon>Panpulmonata</taxon>
        <taxon>Hygrophila</taxon>
        <taxon>Lymnaeoidea</taxon>
        <taxon>Planorbidae</taxon>
        <taxon>Biomphalaria</taxon>
    </lineage>
</organism>
<dbReference type="AlphaFoldDB" id="A0AAD8AMR3"/>
<feature type="domain" description="UDP-N-acetylglucosamine 2-epimerase" evidence="4">
    <location>
        <begin position="162"/>
        <end position="353"/>
    </location>
</feature>